<name>A0AAV6TKX8_9ARAC</name>
<dbReference type="Proteomes" id="UP000827092">
    <property type="component" value="Unassembled WGS sequence"/>
</dbReference>
<protein>
    <submittedName>
        <fullName evidence="1">Uncharacterized protein</fullName>
    </submittedName>
</protein>
<reference evidence="1 2" key="1">
    <citation type="journal article" date="2022" name="Nat. Ecol. Evol.">
        <title>A masculinizing supergene underlies an exaggerated male reproductive morph in a spider.</title>
        <authorList>
            <person name="Hendrickx F."/>
            <person name="De Corte Z."/>
            <person name="Sonet G."/>
            <person name="Van Belleghem S.M."/>
            <person name="Kostlbacher S."/>
            <person name="Vangestel C."/>
        </authorList>
    </citation>
    <scope>NUCLEOTIDE SEQUENCE [LARGE SCALE GENOMIC DNA]</scope>
    <source>
        <strain evidence="1">W744_W776</strain>
    </source>
</reference>
<accession>A0AAV6TKX8</accession>
<comment type="caution">
    <text evidence="1">The sequence shown here is derived from an EMBL/GenBank/DDBJ whole genome shotgun (WGS) entry which is preliminary data.</text>
</comment>
<feature type="non-terminal residue" evidence="1">
    <location>
        <position position="48"/>
    </location>
</feature>
<proteinExistence type="predicted"/>
<gene>
    <name evidence="1" type="ORF">JTE90_015594</name>
</gene>
<organism evidence="1 2">
    <name type="scientific">Oedothorax gibbosus</name>
    <dbReference type="NCBI Taxonomy" id="931172"/>
    <lineage>
        <taxon>Eukaryota</taxon>
        <taxon>Metazoa</taxon>
        <taxon>Ecdysozoa</taxon>
        <taxon>Arthropoda</taxon>
        <taxon>Chelicerata</taxon>
        <taxon>Arachnida</taxon>
        <taxon>Araneae</taxon>
        <taxon>Araneomorphae</taxon>
        <taxon>Entelegynae</taxon>
        <taxon>Araneoidea</taxon>
        <taxon>Linyphiidae</taxon>
        <taxon>Erigoninae</taxon>
        <taxon>Oedothorax</taxon>
    </lineage>
</organism>
<keyword evidence="2" id="KW-1185">Reference proteome</keyword>
<dbReference type="EMBL" id="JAFNEN010002529">
    <property type="protein sequence ID" value="KAG8172620.1"/>
    <property type="molecule type" value="Genomic_DNA"/>
</dbReference>
<sequence>MNAVVLQPPTAHPSTLQAITDKLLKEGEDFEHKESWWTLEEIKKLEIQ</sequence>
<dbReference type="AlphaFoldDB" id="A0AAV6TKX8"/>
<evidence type="ECO:0000313" key="1">
    <source>
        <dbReference type="EMBL" id="KAG8172620.1"/>
    </source>
</evidence>
<evidence type="ECO:0000313" key="2">
    <source>
        <dbReference type="Proteomes" id="UP000827092"/>
    </source>
</evidence>